<dbReference type="InterPro" id="IPR031157">
    <property type="entry name" value="G_TR_CS"/>
</dbReference>
<dbReference type="AlphaFoldDB" id="A0A9Q8FRB2"/>
<dbReference type="InterPro" id="IPR035647">
    <property type="entry name" value="EFG_III/V"/>
</dbReference>
<keyword evidence="4" id="KW-0820">tRNA-binding</keyword>
<evidence type="ECO:0000256" key="1">
    <source>
        <dbReference type="ARBA" id="ARBA00022741"/>
    </source>
</evidence>
<dbReference type="Gene3D" id="3.40.50.300">
    <property type="entry name" value="P-loop containing nucleotide triphosphate hydrolases"/>
    <property type="match status" value="1"/>
</dbReference>
<dbReference type="CDD" id="cd03710">
    <property type="entry name" value="BipA_TypA_C"/>
    <property type="match status" value="1"/>
</dbReference>
<dbReference type="PANTHER" id="PTHR42908:SF8">
    <property type="entry name" value="TR-TYPE G DOMAIN-CONTAINING PROTEIN"/>
    <property type="match status" value="1"/>
</dbReference>
<dbReference type="NCBIfam" id="TIGR00231">
    <property type="entry name" value="small_GTP"/>
    <property type="match status" value="1"/>
</dbReference>
<dbReference type="InterPro" id="IPR042116">
    <property type="entry name" value="TypA/BipA_C"/>
</dbReference>
<dbReference type="Pfam" id="PF00009">
    <property type="entry name" value="GTP_EFTU"/>
    <property type="match status" value="1"/>
</dbReference>
<dbReference type="Gene3D" id="2.40.30.10">
    <property type="entry name" value="Translation factors"/>
    <property type="match status" value="1"/>
</dbReference>
<feature type="binding site" evidence="4">
    <location>
        <begin position="131"/>
        <end position="134"/>
    </location>
    <ligand>
        <name>GTP</name>
        <dbReference type="ChEBI" id="CHEBI:37565"/>
    </ligand>
</feature>
<dbReference type="Gene3D" id="3.30.70.870">
    <property type="entry name" value="Elongation Factor G (Translational Gtpase), domain 3"/>
    <property type="match status" value="1"/>
</dbReference>
<dbReference type="GO" id="GO:0000027">
    <property type="term" value="P:ribosomal large subunit assembly"/>
    <property type="evidence" value="ECO:0007669"/>
    <property type="project" value="UniProtKB-UniRule"/>
</dbReference>
<evidence type="ECO:0000256" key="5">
    <source>
        <dbReference type="SAM" id="Coils"/>
    </source>
</evidence>
<reference evidence="7 8" key="1">
    <citation type="submission" date="2019-01" db="EMBL/GenBank/DDBJ databases">
        <title>Draft genome sequences of the type strains of six Macrococcus species.</title>
        <authorList>
            <person name="Mazhar S."/>
            <person name="Altermann E."/>
            <person name="Hill C."/>
            <person name="Mcauliffe O."/>
        </authorList>
    </citation>
    <scope>NUCLEOTIDE SEQUENCE [LARGE SCALE GENOMIC DNA]</scope>
    <source>
        <strain evidence="7 8">ATCC 51828</strain>
    </source>
</reference>
<dbReference type="EC" id="3.6.5.-" evidence="4"/>
<dbReference type="InterPro" id="IPR047043">
    <property type="entry name" value="BipA_III"/>
</dbReference>
<organism evidence="7 8">
    <name type="scientific">Macrococcus carouselicus</name>
    <dbReference type="NCBI Taxonomy" id="69969"/>
    <lineage>
        <taxon>Bacteria</taxon>
        <taxon>Bacillati</taxon>
        <taxon>Bacillota</taxon>
        <taxon>Bacilli</taxon>
        <taxon>Bacillales</taxon>
        <taxon>Staphylococcaceae</taxon>
        <taxon>Macrococcus</taxon>
    </lineage>
</organism>
<evidence type="ECO:0000313" key="8">
    <source>
        <dbReference type="Proteomes" id="UP000295280"/>
    </source>
</evidence>
<keyword evidence="2 4" id="KW-0342">GTP-binding</keyword>
<gene>
    <name evidence="7" type="primary">typA</name>
    <name evidence="4" type="synonym">bipA</name>
    <name evidence="7" type="ORF">ERX40_01700</name>
</gene>
<dbReference type="CDD" id="cd03691">
    <property type="entry name" value="BipA_TypA_II"/>
    <property type="match status" value="1"/>
</dbReference>
<dbReference type="EMBL" id="SCWD01000001">
    <property type="protein sequence ID" value="TDM03904.1"/>
    <property type="molecule type" value="Genomic_DNA"/>
</dbReference>
<evidence type="ECO:0000259" key="6">
    <source>
        <dbReference type="PROSITE" id="PS51722"/>
    </source>
</evidence>
<dbReference type="CDD" id="cd01891">
    <property type="entry name" value="TypA_BipA"/>
    <property type="match status" value="1"/>
</dbReference>
<dbReference type="GO" id="GO:0019843">
    <property type="term" value="F:rRNA binding"/>
    <property type="evidence" value="ECO:0007669"/>
    <property type="project" value="UniProtKB-KW"/>
</dbReference>
<keyword evidence="4" id="KW-0378">Hydrolase</keyword>
<dbReference type="GO" id="GO:0005525">
    <property type="term" value="F:GTP binding"/>
    <property type="evidence" value="ECO:0007669"/>
    <property type="project" value="UniProtKB-UniRule"/>
</dbReference>
<dbReference type="HAMAP" id="MF_00849">
    <property type="entry name" value="BipA"/>
    <property type="match status" value="1"/>
</dbReference>
<dbReference type="SMART" id="SM00838">
    <property type="entry name" value="EFG_C"/>
    <property type="match status" value="1"/>
</dbReference>
<dbReference type="InterPro" id="IPR000640">
    <property type="entry name" value="EFG_V-like"/>
</dbReference>
<dbReference type="InterPro" id="IPR006298">
    <property type="entry name" value="BipA"/>
</dbReference>
<dbReference type="OrthoDB" id="9801591at2"/>
<evidence type="ECO:0000256" key="4">
    <source>
        <dbReference type="HAMAP-Rule" id="MF_00849"/>
    </source>
</evidence>
<comment type="similarity">
    <text evidence="4">Belongs to the TRAFAC class translation factor GTPase superfamily. Classic translation factor GTPase family. BipA subfamily.</text>
</comment>
<comment type="function">
    <text evidence="4">A 50S ribosomal subunit assembly protein with GTPase activity, required for 50S subunit assembly at low temperatures, may also play a role in translation. Binds GTP and analogs. Binds the 70S ribosome between the 30S and 50S subunits, in a similar position as ribosome-bound EF-G; it contacts a number of ribosomal proteins, both rRNAs and the A-site tRNA.</text>
</comment>
<dbReference type="GO" id="GO:0003924">
    <property type="term" value="F:GTPase activity"/>
    <property type="evidence" value="ECO:0007669"/>
    <property type="project" value="UniProtKB-UniRule"/>
</dbReference>
<dbReference type="Gene3D" id="2.40.50.250">
    <property type="entry name" value="bipa protein"/>
    <property type="match status" value="1"/>
</dbReference>
<dbReference type="InterPro" id="IPR005225">
    <property type="entry name" value="Small_GTP-bd"/>
</dbReference>
<dbReference type="NCBIfam" id="TIGR01394">
    <property type="entry name" value="TypA_BipA"/>
    <property type="match status" value="1"/>
</dbReference>
<dbReference type="GO" id="GO:0043022">
    <property type="term" value="F:ribosome binding"/>
    <property type="evidence" value="ECO:0007669"/>
    <property type="project" value="UniProtKB-UniRule"/>
</dbReference>
<keyword evidence="1 4" id="KW-0547">Nucleotide-binding</keyword>
<dbReference type="CDD" id="cd16263">
    <property type="entry name" value="BipA_III"/>
    <property type="match status" value="1"/>
</dbReference>
<dbReference type="RefSeq" id="WP_133416766.1">
    <property type="nucleotide sequence ID" value="NZ_SCWD01000001.1"/>
</dbReference>
<dbReference type="Gene3D" id="3.30.70.240">
    <property type="match status" value="1"/>
</dbReference>
<evidence type="ECO:0000256" key="3">
    <source>
        <dbReference type="ARBA" id="ARBA00048548"/>
    </source>
</evidence>
<dbReference type="InterPro" id="IPR047041">
    <property type="entry name" value="BipA_GTP-bd_dom"/>
</dbReference>
<dbReference type="InterPro" id="IPR035651">
    <property type="entry name" value="BipA_V"/>
</dbReference>
<dbReference type="Proteomes" id="UP000295280">
    <property type="component" value="Unassembled WGS sequence"/>
</dbReference>
<dbReference type="InterPro" id="IPR027417">
    <property type="entry name" value="P-loop_NTPase"/>
</dbReference>
<keyword evidence="8" id="KW-1185">Reference proteome</keyword>
<proteinExistence type="inferred from homology"/>
<comment type="subunit">
    <text evidence="4">Monomer.</text>
</comment>
<keyword evidence="4" id="KW-0690">Ribosome biogenesis</keyword>
<keyword evidence="5" id="KW-0175">Coiled coil</keyword>
<dbReference type="GO" id="GO:0010467">
    <property type="term" value="P:gene expression"/>
    <property type="evidence" value="ECO:0007669"/>
    <property type="project" value="UniProtKB-ARBA"/>
</dbReference>
<evidence type="ECO:0000256" key="2">
    <source>
        <dbReference type="ARBA" id="ARBA00023134"/>
    </source>
</evidence>
<comment type="subcellular location">
    <subcellularLocation>
        <location evidence="4">Cytoplasm</location>
    </subcellularLocation>
    <text evidence="4">Binds to ribosomes.</text>
</comment>
<dbReference type="Pfam" id="PF21018">
    <property type="entry name" value="BipA_C"/>
    <property type="match status" value="1"/>
</dbReference>
<dbReference type="PROSITE" id="PS00301">
    <property type="entry name" value="G_TR_1"/>
    <property type="match status" value="1"/>
</dbReference>
<dbReference type="PRINTS" id="PR00315">
    <property type="entry name" value="ELONGATNFCT"/>
</dbReference>
<dbReference type="GO" id="GO:0009409">
    <property type="term" value="P:response to cold"/>
    <property type="evidence" value="ECO:0007669"/>
    <property type="project" value="UniProtKB-ARBA"/>
</dbReference>
<dbReference type="PROSITE" id="PS51722">
    <property type="entry name" value="G_TR_2"/>
    <property type="match status" value="1"/>
</dbReference>
<keyword evidence="4" id="KW-0699">rRNA-binding</keyword>
<dbReference type="SUPFAM" id="SSF54980">
    <property type="entry name" value="EF-G C-terminal domain-like"/>
    <property type="match status" value="2"/>
</dbReference>
<dbReference type="Pfam" id="PF00679">
    <property type="entry name" value="EFG_C"/>
    <property type="match status" value="1"/>
</dbReference>
<dbReference type="FunFam" id="3.30.70.240:FF:000002">
    <property type="entry name" value="GTP-binding protein TypA"/>
    <property type="match status" value="1"/>
</dbReference>
<dbReference type="InterPro" id="IPR047042">
    <property type="entry name" value="BipA_II"/>
</dbReference>
<evidence type="ECO:0000313" key="7">
    <source>
        <dbReference type="EMBL" id="TDM03904.1"/>
    </source>
</evidence>
<dbReference type="SUPFAM" id="SSF52540">
    <property type="entry name" value="P-loop containing nucleoside triphosphate hydrolases"/>
    <property type="match status" value="1"/>
</dbReference>
<dbReference type="InterPro" id="IPR048876">
    <property type="entry name" value="BipA_C"/>
</dbReference>
<dbReference type="Pfam" id="PF03144">
    <property type="entry name" value="GTP_EFTU_D2"/>
    <property type="match status" value="1"/>
</dbReference>
<dbReference type="GO" id="GO:0005829">
    <property type="term" value="C:cytosol"/>
    <property type="evidence" value="ECO:0007669"/>
    <property type="project" value="TreeGrafter"/>
</dbReference>
<feature type="binding site" evidence="4">
    <location>
        <begin position="18"/>
        <end position="23"/>
    </location>
    <ligand>
        <name>GTP</name>
        <dbReference type="ChEBI" id="CHEBI:37565"/>
    </ligand>
</feature>
<dbReference type="GO" id="GO:1990904">
    <property type="term" value="C:ribonucleoprotein complex"/>
    <property type="evidence" value="ECO:0007669"/>
    <property type="project" value="TreeGrafter"/>
</dbReference>
<dbReference type="PANTHER" id="PTHR42908">
    <property type="entry name" value="TRANSLATION ELONGATION FACTOR-RELATED"/>
    <property type="match status" value="1"/>
</dbReference>
<dbReference type="SUPFAM" id="SSF50447">
    <property type="entry name" value="Translation proteins"/>
    <property type="match status" value="1"/>
</dbReference>
<dbReference type="InterPro" id="IPR009000">
    <property type="entry name" value="Transl_B-barrel_sf"/>
</dbReference>
<keyword evidence="4" id="KW-0694">RNA-binding</keyword>
<comment type="caution">
    <text evidence="7">The sequence shown here is derived from an EMBL/GenBank/DDBJ whole genome shotgun (WGS) entry which is preliminary data.</text>
</comment>
<feature type="coiled-coil region" evidence="5">
    <location>
        <begin position="586"/>
        <end position="613"/>
    </location>
</feature>
<protein>
    <recommendedName>
        <fullName evidence="4">Large ribosomal subunit assembly factor BipA</fullName>
        <ecNumber evidence="4">3.6.5.-</ecNumber>
    </recommendedName>
    <alternativeName>
        <fullName evidence="4">GTP-binding protein BipA</fullName>
    </alternativeName>
</protein>
<keyword evidence="4" id="KW-0963">Cytoplasm</keyword>
<dbReference type="FunFam" id="3.40.50.300:FF:000055">
    <property type="entry name" value="GTP-binding protein TypA"/>
    <property type="match status" value="1"/>
</dbReference>
<dbReference type="FunFam" id="2.40.50.250:FF:000001">
    <property type="entry name" value="GTP-binding protein TypA"/>
    <property type="match status" value="1"/>
</dbReference>
<name>A0A9Q8FRB2_9STAP</name>
<dbReference type="FunFam" id="3.30.70.870:FF:000003">
    <property type="entry name" value="GTP-binding protein TypA"/>
    <property type="match status" value="1"/>
</dbReference>
<feature type="domain" description="Tr-type G" evidence="6">
    <location>
        <begin position="6"/>
        <end position="201"/>
    </location>
</feature>
<sequence>MTNYREDVRNIAIIAHVDHGKTTLVDELLKQSGIFRANEHVEERAMDSNDLERERGITILAKNTAIDYKGTRINILDTPGHADFGGEVERIMKMVDGVVLVVDAYEGTMPQTRFVLKKALEQNLKPVVVVNKIDKPSARPEAVLDEVYDLFIELDANDEQLDFPVVYASAINGTASLDASQQDENMQCLYETILEYVPAPVDNRDEPLQFQTALLDYNDYVGRIGIGRVFRGTMEVGQQVALIKIDGTVKNFRVTKIFGFFGLARVEIDKAYPGDLIAVSGMEDINVGETVTPVDHQEALPVLRIDEPTLQMTFSVNNSPFAGKEGKFVTARNIQDRLESQLETDVSLRVESVGPDAWTVSGRGELHLSILIENMRREGFELQVSKPEVIIKEIEGKKYEPYERVQIDVPEENTGSVIESLGTRKGEMVDMSTSNGQTRLIFNVPARGLIGYRTEFMSMTRGYGILNHTFDEYRPYLRGRIGGRHNGVLVSMDKGVASTYAILALEDRGTNFMEPGTEVYEGMIVGENSRDNDLTVNITKVKAANNIRSATKEQTTTMKKPRIMTLEEALEYINDDELLEVTPESIRLRKKTLDKAQREREQKKAKAASLAEEE</sequence>
<dbReference type="InterPro" id="IPR004161">
    <property type="entry name" value="EFTu-like_2"/>
</dbReference>
<comment type="catalytic activity">
    <reaction evidence="3 4">
        <text>GTP + H2O = GDP + phosphate + H(+)</text>
        <dbReference type="Rhea" id="RHEA:19669"/>
        <dbReference type="ChEBI" id="CHEBI:15377"/>
        <dbReference type="ChEBI" id="CHEBI:15378"/>
        <dbReference type="ChEBI" id="CHEBI:37565"/>
        <dbReference type="ChEBI" id="CHEBI:43474"/>
        <dbReference type="ChEBI" id="CHEBI:58189"/>
    </reaction>
</comment>
<accession>A0A9Q8FRB2</accession>
<dbReference type="FunFam" id="2.40.30.10:FF:000016">
    <property type="entry name" value="GTP-binding protein TypA"/>
    <property type="match status" value="1"/>
</dbReference>
<dbReference type="InterPro" id="IPR000795">
    <property type="entry name" value="T_Tr_GTP-bd_dom"/>
</dbReference>
<dbReference type="GO" id="GO:0000049">
    <property type="term" value="F:tRNA binding"/>
    <property type="evidence" value="ECO:0007669"/>
    <property type="project" value="UniProtKB-KW"/>
</dbReference>